<dbReference type="RefSeq" id="WP_006975140.1">
    <property type="nucleotide sequence ID" value="NZ_ABCS01000083.1"/>
</dbReference>
<dbReference type="STRING" id="391625.PPSIR1_28816"/>
<protein>
    <recommendedName>
        <fullName evidence="3">DUF4336 domain-containing protein</fullName>
    </recommendedName>
</protein>
<evidence type="ECO:0000313" key="1">
    <source>
        <dbReference type="EMBL" id="EDM75708.1"/>
    </source>
</evidence>
<name>A6GEK0_9BACT</name>
<dbReference type="Proteomes" id="UP000005801">
    <property type="component" value="Unassembled WGS sequence"/>
</dbReference>
<evidence type="ECO:0000313" key="2">
    <source>
        <dbReference type="Proteomes" id="UP000005801"/>
    </source>
</evidence>
<dbReference type="PANTHER" id="PTHR33835:SF1">
    <property type="entry name" value="METALLO-BETA-LACTAMASE DOMAIN-CONTAINING PROTEIN"/>
    <property type="match status" value="1"/>
</dbReference>
<dbReference type="OrthoDB" id="450111at2"/>
<sequence length="234" mass="25527">MLRAIDENLWCVDSSVRVAPGVRFPARMTVVRHAEGVLLLSPLPIDDALAAELDALGEVTDLFAPNLFHHFWLGDASERYPSATVHAPPGLRAKQPGVRIDEALSPARCGAEGAPWLGVFDLHHLDGASDLDEYMLFHRPTQTLIATDLLFNMREVEGALTGLVLRMAGAWKRPAQSRLIRSMTDDRGAARASVEALLDLDMQRVIVAHGELLEGAPGEVRETLRGALSWMLAA</sequence>
<dbReference type="SUPFAM" id="SSF56281">
    <property type="entry name" value="Metallo-hydrolase/oxidoreductase"/>
    <property type="match status" value="1"/>
</dbReference>
<organism evidence="1 2">
    <name type="scientific">Plesiocystis pacifica SIR-1</name>
    <dbReference type="NCBI Taxonomy" id="391625"/>
    <lineage>
        <taxon>Bacteria</taxon>
        <taxon>Pseudomonadati</taxon>
        <taxon>Myxococcota</taxon>
        <taxon>Polyangia</taxon>
        <taxon>Nannocystales</taxon>
        <taxon>Nannocystaceae</taxon>
        <taxon>Plesiocystis</taxon>
    </lineage>
</organism>
<comment type="caution">
    <text evidence="1">The sequence shown here is derived from an EMBL/GenBank/DDBJ whole genome shotgun (WGS) entry which is preliminary data.</text>
</comment>
<gene>
    <name evidence="1" type="ORF">PPSIR1_28816</name>
</gene>
<accession>A6GEK0</accession>
<dbReference type="InterPro" id="IPR025638">
    <property type="entry name" value="DUF4336"/>
</dbReference>
<dbReference type="eggNOG" id="COG4221">
    <property type="taxonomic scope" value="Bacteria"/>
</dbReference>
<keyword evidence="2" id="KW-1185">Reference proteome</keyword>
<evidence type="ECO:0008006" key="3">
    <source>
        <dbReference type="Google" id="ProtNLM"/>
    </source>
</evidence>
<dbReference type="AlphaFoldDB" id="A6GEK0"/>
<proteinExistence type="predicted"/>
<dbReference type="PANTHER" id="PTHR33835">
    <property type="entry name" value="YALI0C07656P"/>
    <property type="match status" value="1"/>
</dbReference>
<dbReference type="EMBL" id="ABCS01000083">
    <property type="protein sequence ID" value="EDM75708.1"/>
    <property type="molecule type" value="Genomic_DNA"/>
</dbReference>
<dbReference type="InterPro" id="IPR036866">
    <property type="entry name" value="RibonucZ/Hydroxyglut_hydro"/>
</dbReference>
<dbReference type="Pfam" id="PF14234">
    <property type="entry name" value="DUF4336"/>
    <property type="match status" value="1"/>
</dbReference>
<reference evidence="1 2" key="1">
    <citation type="submission" date="2007-06" db="EMBL/GenBank/DDBJ databases">
        <authorList>
            <person name="Shimkets L."/>
            <person name="Ferriera S."/>
            <person name="Johnson J."/>
            <person name="Kravitz S."/>
            <person name="Beeson K."/>
            <person name="Sutton G."/>
            <person name="Rogers Y.-H."/>
            <person name="Friedman R."/>
            <person name="Frazier M."/>
            <person name="Venter J.C."/>
        </authorList>
    </citation>
    <scope>NUCLEOTIDE SEQUENCE [LARGE SCALE GENOMIC DNA]</scope>
    <source>
        <strain evidence="1 2">SIR-1</strain>
    </source>
</reference>